<comment type="function">
    <text evidence="8">F(1)F(0) ATP synthase produces ATP from ADP in the presence of a proton or sodium gradient. F-type ATPases consist of two structural domains, F(1) containing the extramembraneous catalytic core and F(0) containing the membrane proton channel, linked together by a central stalk and a peripheral stalk. During catalysis, ATP synthesis in the catalytic domain of F(1) is coupled via a rotary mechanism of the central stalk subunits to proton translocation.</text>
</comment>
<keyword evidence="2 8" id="KW-0813">Transport</keyword>
<evidence type="ECO:0000256" key="3">
    <source>
        <dbReference type="ARBA" id="ARBA00022781"/>
    </source>
</evidence>
<comment type="function">
    <text evidence="8">This protein is part of the stalk that links CF(0) to CF(1). It either transmits conformational changes from CF(0) to CF(1) or is implicated in proton conduction.</text>
</comment>
<keyword evidence="7 8" id="KW-0066">ATP synthesis</keyword>
<name>A0A9X2KCM8_9MICO</name>
<dbReference type="Proteomes" id="UP001139722">
    <property type="component" value="Unassembled WGS sequence"/>
</dbReference>
<dbReference type="GO" id="GO:0046933">
    <property type="term" value="F:proton-transporting ATP synthase activity, rotational mechanism"/>
    <property type="evidence" value="ECO:0007669"/>
    <property type="project" value="UniProtKB-UniRule"/>
</dbReference>
<sequence>MGSATREALASTRASLASSGPADLQVAEDLLAAGRLIAGSAQLRSALTDNEADEAQKRQLITSVFGSRLVPGAVSLLTAAASNRWSSQGDFLDGIEEIGFRVAADAAGESVELDAELYAFERTVASDSELELALGSKLGADEAKAKLVERLLGSGSVHPATLAVVRHLVLSPRGRRIGAMLRGAASVVADQRGFAVATVTSAVALNDAQLARLEQGLAAQAGRRIRFDTIVDPAVLGGVRVQIGDDVIDGSVASRLSSLRQKLAG</sequence>
<dbReference type="RefSeq" id="WP_157000145.1">
    <property type="nucleotide sequence ID" value="NZ_BAAANU010000047.1"/>
</dbReference>
<organism evidence="9 10">
    <name type="scientific">Agromyces terreus</name>
    <dbReference type="NCBI Taxonomy" id="424795"/>
    <lineage>
        <taxon>Bacteria</taxon>
        <taxon>Bacillati</taxon>
        <taxon>Actinomycetota</taxon>
        <taxon>Actinomycetes</taxon>
        <taxon>Micrococcales</taxon>
        <taxon>Microbacteriaceae</taxon>
        <taxon>Agromyces</taxon>
    </lineage>
</organism>
<dbReference type="PRINTS" id="PR00125">
    <property type="entry name" value="ATPASEDELTA"/>
</dbReference>
<keyword evidence="8" id="KW-1003">Cell membrane</keyword>
<keyword evidence="3 8" id="KW-0375">Hydrogen ion transport</keyword>
<evidence type="ECO:0000313" key="10">
    <source>
        <dbReference type="Proteomes" id="UP001139722"/>
    </source>
</evidence>
<evidence type="ECO:0000256" key="8">
    <source>
        <dbReference type="HAMAP-Rule" id="MF_01416"/>
    </source>
</evidence>
<dbReference type="EMBL" id="JAMZDY010000001">
    <property type="protein sequence ID" value="MCP2371425.1"/>
    <property type="molecule type" value="Genomic_DNA"/>
</dbReference>
<evidence type="ECO:0000256" key="4">
    <source>
        <dbReference type="ARBA" id="ARBA00023065"/>
    </source>
</evidence>
<gene>
    <name evidence="8" type="primary">atpH</name>
    <name evidence="9" type="ORF">BJ978_002101</name>
</gene>
<dbReference type="GO" id="GO:0045259">
    <property type="term" value="C:proton-transporting ATP synthase complex"/>
    <property type="evidence" value="ECO:0007669"/>
    <property type="project" value="UniProtKB-KW"/>
</dbReference>
<accession>A0A9X2KCM8</accession>
<evidence type="ECO:0000256" key="7">
    <source>
        <dbReference type="ARBA" id="ARBA00023310"/>
    </source>
</evidence>
<protein>
    <recommendedName>
        <fullName evidence="8">ATP synthase subunit delta</fullName>
    </recommendedName>
    <alternativeName>
        <fullName evidence="8">ATP synthase F(1) sector subunit delta</fullName>
    </alternativeName>
    <alternativeName>
        <fullName evidence="8">F-type ATPase subunit delta</fullName>
        <shortName evidence="8">F-ATPase subunit delta</shortName>
    </alternativeName>
</protein>
<proteinExistence type="inferred from homology"/>
<evidence type="ECO:0000313" key="9">
    <source>
        <dbReference type="EMBL" id="MCP2371425.1"/>
    </source>
</evidence>
<dbReference type="GO" id="GO:0005886">
    <property type="term" value="C:plasma membrane"/>
    <property type="evidence" value="ECO:0007669"/>
    <property type="project" value="UniProtKB-SubCell"/>
</dbReference>
<dbReference type="AlphaFoldDB" id="A0A9X2KCM8"/>
<comment type="subcellular location">
    <subcellularLocation>
        <location evidence="8">Cell membrane</location>
        <topology evidence="8">Peripheral membrane protein</topology>
    </subcellularLocation>
    <subcellularLocation>
        <location evidence="1">Membrane</location>
    </subcellularLocation>
</comment>
<dbReference type="OrthoDB" id="5242917at2"/>
<dbReference type="NCBIfam" id="NF009967">
    <property type="entry name" value="PRK13430.1"/>
    <property type="match status" value="1"/>
</dbReference>
<dbReference type="InterPro" id="IPR000711">
    <property type="entry name" value="ATPase_OSCP/dsu"/>
</dbReference>
<dbReference type="NCBIfam" id="TIGR01145">
    <property type="entry name" value="ATP_synt_delta"/>
    <property type="match status" value="1"/>
</dbReference>
<evidence type="ECO:0000256" key="6">
    <source>
        <dbReference type="ARBA" id="ARBA00023196"/>
    </source>
</evidence>
<dbReference type="PROSITE" id="PS00389">
    <property type="entry name" value="ATPASE_DELTA"/>
    <property type="match status" value="1"/>
</dbReference>
<comment type="similarity">
    <text evidence="8">Belongs to the ATPase delta chain family.</text>
</comment>
<dbReference type="InterPro" id="IPR020781">
    <property type="entry name" value="ATPase_OSCP/d_CS"/>
</dbReference>
<reference evidence="9" key="1">
    <citation type="submission" date="2022-06" db="EMBL/GenBank/DDBJ databases">
        <title>Sequencing the genomes of 1000 actinobacteria strains.</title>
        <authorList>
            <person name="Klenk H.-P."/>
        </authorList>
    </citation>
    <scope>NUCLEOTIDE SEQUENCE</scope>
    <source>
        <strain evidence="9">DSM 22016</strain>
    </source>
</reference>
<evidence type="ECO:0000256" key="1">
    <source>
        <dbReference type="ARBA" id="ARBA00004370"/>
    </source>
</evidence>
<evidence type="ECO:0000256" key="2">
    <source>
        <dbReference type="ARBA" id="ARBA00022448"/>
    </source>
</evidence>
<keyword evidence="6 8" id="KW-0139">CF(1)</keyword>
<dbReference type="PANTHER" id="PTHR11910">
    <property type="entry name" value="ATP SYNTHASE DELTA CHAIN"/>
    <property type="match status" value="1"/>
</dbReference>
<dbReference type="HAMAP" id="MF_01416">
    <property type="entry name" value="ATP_synth_delta_bact"/>
    <property type="match status" value="1"/>
</dbReference>
<evidence type="ECO:0000256" key="5">
    <source>
        <dbReference type="ARBA" id="ARBA00023136"/>
    </source>
</evidence>
<keyword evidence="10" id="KW-1185">Reference proteome</keyword>
<dbReference type="Pfam" id="PF00213">
    <property type="entry name" value="OSCP"/>
    <property type="match status" value="1"/>
</dbReference>
<keyword evidence="4 8" id="KW-0406">Ion transport</keyword>
<keyword evidence="5 8" id="KW-0472">Membrane</keyword>
<comment type="caution">
    <text evidence="9">The sequence shown here is derived from an EMBL/GenBank/DDBJ whole genome shotgun (WGS) entry which is preliminary data.</text>
</comment>